<sequence>MWMRPPTPCVTFGHPHRRDALLCPPPPASGPRETGRGYSHGPLRESFVGRVRAPVSLFTKNCFQSPCLCSIVFGRNERLLLGGTPADGVDLGTTTRRLQPKKVL</sequence>
<evidence type="ECO:0000313" key="2">
    <source>
        <dbReference type="EMBL" id="JAA66206.1"/>
    </source>
</evidence>
<organism evidence="2">
    <name type="scientific">Ixodes ricinus</name>
    <name type="common">Common tick</name>
    <name type="synonym">Acarus ricinus</name>
    <dbReference type="NCBI Taxonomy" id="34613"/>
    <lineage>
        <taxon>Eukaryota</taxon>
        <taxon>Metazoa</taxon>
        <taxon>Ecdysozoa</taxon>
        <taxon>Arthropoda</taxon>
        <taxon>Chelicerata</taxon>
        <taxon>Arachnida</taxon>
        <taxon>Acari</taxon>
        <taxon>Parasitiformes</taxon>
        <taxon>Ixodida</taxon>
        <taxon>Ixodoidea</taxon>
        <taxon>Ixodidae</taxon>
        <taxon>Ixodinae</taxon>
        <taxon>Ixodes</taxon>
    </lineage>
</organism>
<dbReference type="AlphaFoldDB" id="A0A0K8R583"/>
<accession>A0A0K8R583</accession>
<feature type="region of interest" description="Disordered" evidence="1">
    <location>
        <begin position="84"/>
        <end position="104"/>
    </location>
</feature>
<protein>
    <submittedName>
        <fullName evidence="2">Uncharacterized protein</fullName>
    </submittedName>
</protein>
<reference evidence="2" key="1">
    <citation type="submission" date="2012-12" db="EMBL/GenBank/DDBJ databases">
        <title>Identification and characterization of a phenylalanine ammonia-lyase gene family in Isatis indigotica Fort.</title>
        <authorList>
            <person name="Liu Q."/>
            <person name="Chen J."/>
            <person name="Zhou X."/>
            <person name="Di P."/>
            <person name="Xiao Y."/>
            <person name="Xuan H."/>
            <person name="Zhang L."/>
            <person name="Chen W."/>
        </authorList>
    </citation>
    <scope>NUCLEOTIDE SEQUENCE</scope>
    <source>
        <tissue evidence="2">Salivary gland</tissue>
    </source>
</reference>
<evidence type="ECO:0000256" key="1">
    <source>
        <dbReference type="SAM" id="MobiDB-lite"/>
    </source>
</evidence>
<name>A0A0K8R583_IXORI</name>
<dbReference type="EMBL" id="GADI01007602">
    <property type="protein sequence ID" value="JAA66206.1"/>
    <property type="molecule type" value="mRNA"/>
</dbReference>
<proteinExistence type="evidence at transcript level"/>